<feature type="transmembrane region" description="Helical" evidence="8">
    <location>
        <begin position="248"/>
        <end position="272"/>
    </location>
</feature>
<feature type="transmembrane region" description="Helical" evidence="8">
    <location>
        <begin position="221"/>
        <end position="242"/>
    </location>
</feature>
<evidence type="ECO:0000256" key="3">
    <source>
        <dbReference type="ARBA" id="ARBA00022692"/>
    </source>
</evidence>
<gene>
    <name evidence="10" type="ORF">C7B45_08375</name>
</gene>
<dbReference type="PANTHER" id="PTHR42682:SF3">
    <property type="entry name" value="FORMATE HYDROGENLYASE SUBUNIT 3-RELATED"/>
    <property type="match status" value="1"/>
</dbReference>
<dbReference type="PANTHER" id="PTHR42682">
    <property type="entry name" value="HYDROGENASE-4 COMPONENT F"/>
    <property type="match status" value="1"/>
</dbReference>
<evidence type="ECO:0000256" key="5">
    <source>
        <dbReference type="ARBA" id="ARBA00023002"/>
    </source>
</evidence>
<feature type="transmembrane region" description="Helical" evidence="8">
    <location>
        <begin position="444"/>
        <end position="467"/>
    </location>
</feature>
<feature type="transmembrane region" description="Helical" evidence="8">
    <location>
        <begin position="186"/>
        <end position="209"/>
    </location>
</feature>
<evidence type="ECO:0000256" key="7">
    <source>
        <dbReference type="RuleBase" id="RU000320"/>
    </source>
</evidence>
<dbReference type="InterPro" id="IPR001750">
    <property type="entry name" value="ND/Mrp_TM"/>
</dbReference>
<evidence type="ECO:0000313" key="10">
    <source>
        <dbReference type="EMBL" id="PSR22007.1"/>
    </source>
</evidence>
<protein>
    <submittedName>
        <fullName evidence="10">NADH-quinone oxidoreductase subunit F</fullName>
    </submittedName>
</protein>
<dbReference type="Proteomes" id="UP000241848">
    <property type="component" value="Unassembled WGS sequence"/>
</dbReference>
<dbReference type="InterPro" id="IPR052175">
    <property type="entry name" value="ComplexI-like_HydComp"/>
</dbReference>
<feature type="transmembrane region" description="Helical" evidence="8">
    <location>
        <begin position="608"/>
        <end position="626"/>
    </location>
</feature>
<keyword evidence="4 8" id="KW-1133">Transmembrane helix</keyword>
<proteinExistence type="predicted"/>
<reference evidence="10 11" key="1">
    <citation type="journal article" date="2014" name="BMC Genomics">
        <title>Comparison of environmental and isolate Sulfobacillus genomes reveals diverse carbon, sulfur, nitrogen, and hydrogen metabolisms.</title>
        <authorList>
            <person name="Justice N.B."/>
            <person name="Norman A."/>
            <person name="Brown C.T."/>
            <person name="Singh A."/>
            <person name="Thomas B.C."/>
            <person name="Banfield J.F."/>
        </authorList>
    </citation>
    <scope>NUCLEOTIDE SEQUENCE [LARGE SCALE GENOMIC DNA]</scope>
    <source>
        <strain evidence="10">AMDSBA3</strain>
    </source>
</reference>
<evidence type="ECO:0000256" key="6">
    <source>
        <dbReference type="ARBA" id="ARBA00023136"/>
    </source>
</evidence>
<sequence>MVIGVLLAPAVLAVFTYRKKRVALASLLVFSIGILIYGALGLWHGTATTAWDDVVQLTALRSWFLIILGLVAAMSLWYSFGYHDLRQSVIFWLPLFLLSMTAVLLAANLWVFMTGWESMTITSFFLVTTHHERADVLKSSYIYLVMSQGSAMLILAGFMVIGAHLHSYQFSEWTHYAAGLTLSTKTLVFALLGLGFGIKSGVVPFHVWLPRAHPAAPAPVSSLMSGVMIKLGIFGIIQFLLLDLGASAHFWPLLILAAGAMSSLLGVLYALMEHDLKRLLAYHSIENMGIILLGLGVMSLGIDWHHPLWVAIGLIAALFHSLNHAIFKSQLFLAAGAVEQHSGTLDIDHLGGLIRTTPAIALGFIGGAMAISALPPFNGFVSEWLTFRGLIDLIGPGTGLLSLYGLGLVMVLGLTGALAALCFVKASGIVFLGEARHAVPHQPLPGTMVWPVLTLGALTLVLGVIPQPLLHLLQPIEPTHLVSSGPMLLPIGTRVIAGLLVIIVVLLARLSRIGDVRTVPRWSCGRQPNFAMQYTSASFTKSIRTTFALIYRPHRTVERLGPAAPDFPESLVYRAGTVPVWERYFYRPLYRLIWRVSHLSTRIQNGPVRLYLAYLLGTVGIMLAILH</sequence>
<evidence type="ECO:0000256" key="2">
    <source>
        <dbReference type="ARBA" id="ARBA00022475"/>
    </source>
</evidence>
<keyword evidence="2" id="KW-1003">Cell membrane</keyword>
<dbReference type="GO" id="GO:0016491">
    <property type="term" value="F:oxidoreductase activity"/>
    <property type="evidence" value="ECO:0007669"/>
    <property type="project" value="UniProtKB-KW"/>
</dbReference>
<name>A0A2T2WID6_9FIRM</name>
<feature type="transmembrane region" description="Helical" evidence="8">
    <location>
        <begin position="308"/>
        <end position="327"/>
    </location>
</feature>
<keyword evidence="3 7" id="KW-0812">Transmembrane</keyword>
<dbReference type="GO" id="GO:0005886">
    <property type="term" value="C:plasma membrane"/>
    <property type="evidence" value="ECO:0007669"/>
    <property type="project" value="UniProtKB-SubCell"/>
</dbReference>
<dbReference type="EMBL" id="PXYV01000023">
    <property type="protein sequence ID" value="PSR22007.1"/>
    <property type="molecule type" value="Genomic_DNA"/>
</dbReference>
<comment type="subcellular location">
    <subcellularLocation>
        <location evidence="1">Cell membrane</location>
        <topology evidence="1">Multi-pass membrane protein</topology>
    </subcellularLocation>
    <subcellularLocation>
        <location evidence="7">Membrane</location>
        <topology evidence="7">Multi-pass membrane protein</topology>
    </subcellularLocation>
</comment>
<keyword evidence="5" id="KW-0560">Oxidoreductase</keyword>
<feature type="transmembrane region" description="Helical" evidence="8">
    <location>
        <begin position="359"/>
        <end position="381"/>
    </location>
</feature>
<feature type="transmembrane region" description="Helical" evidence="8">
    <location>
        <begin position="141"/>
        <end position="166"/>
    </location>
</feature>
<comment type="caution">
    <text evidence="10">The sequence shown here is derived from an EMBL/GenBank/DDBJ whole genome shotgun (WGS) entry which is preliminary data.</text>
</comment>
<feature type="transmembrane region" description="Helical" evidence="8">
    <location>
        <begin position="401"/>
        <end position="424"/>
    </location>
</feature>
<evidence type="ECO:0000256" key="1">
    <source>
        <dbReference type="ARBA" id="ARBA00004651"/>
    </source>
</evidence>
<feature type="transmembrane region" description="Helical" evidence="8">
    <location>
        <begin position="279"/>
        <end position="302"/>
    </location>
</feature>
<feature type="transmembrane region" description="Helical" evidence="8">
    <location>
        <begin position="89"/>
        <end position="112"/>
    </location>
</feature>
<feature type="transmembrane region" description="Helical" evidence="8">
    <location>
        <begin position="23"/>
        <end position="43"/>
    </location>
</feature>
<dbReference type="Pfam" id="PF00361">
    <property type="entry name" value="Proton_antipo_M"/>
    <property type="match status" value="1"/>
</dbReference>
<accession>A0A2T2WID6</accession>
<dbReference type="AlphaFoldDB" id="A0A2T2WID6"/>
<feature type="transmembrane region" description="Helical" evidence="8">
    <location>
        <begin position="487"/>
        <end position="508"/>
    </location>
</feature>
<evidence type="ECO:0000256" key="4">
    <source>
        <dbReference type="ARBA" id="ARBA00022989"/>
    </source>
</evidence>
<feature type="transmembrane region" description="Helical" evidence="8">
    <location>
        <begin position="63"/>
        <end position="83"/>
    </location>
</feature>
<evidence type="ECO:0000313" key="11">
    <source>
        <dbReference type="Proteomes" id="UP000241848"/>
    </source>
</evidence>
<evidence type="ECO:0000256" key="8">
    <source>
        <dbReference type="SAM" id="Phobius"/>
    </source>
</evidence>
<organism evidence="10 11">
    <name type="scientific">Sulfobacillus acidophilus</name>
    <dbReference type="NCBI Taxonomy" id="53633"/>
    <lineage>
        <taxon>Bacteria</taxon>
        <taxon>Bacillati</taxon>
        <taxon>Bacillota</taxon>
        <taxon>Clostridia</taxon>
        <taxon>Eubacteriales</taxon>
        <taxon>Clostridiales Family XVII. Incertae Sedis</taxon>
        <taxon>Sulfobacillus</taxon>
    </lineage>
</organism>
<evidence type="ECO:0000259" key="9">
    <source>
        <dbReference type="Pfam" id="PF00361"/>
    </source>
</evidence>
<feature type="domain" description="NADH:quinone oxidoreductase/Mrp antiporter transmembrane" evidence="9">
    <location>
        <begin position="106"/>
        <end position="391"/>
    </location>
</feature>
<keyword evidence="6 8" id="KW-0472">Membrane</keyword>